<dbReference type="PANTHER" id="PTHR13903">
    <property type="entry name" value="PIRIN-RELATED"/>
    <property type="match status" value="1"/>
</dbReference>
<dbReference type="PIRSF" id="PIRSF006232">
    <property type="entry name" value="Pirin"/>
    <property type="match status" value="1"/>
</dbReference>
<feature type="binding site" evidence="2">
    <location>
        <position position="58"/>
    </location>
    <ligand>
        <name>Fe cation</name>
        <dbReference type="ChEBI" id="CHEBI:24875"/>
    </ligand>
</feature>
<dbReference type="OrthoDB" id="9780903at2"/>
<feature type="binding site" evidence="2">
    <location>
        <position position="104"/>
    </location>
    <ligand>
        <name>Fe cation</name>
        <dbReference type="ChEBI" id="CHEBI:24875"/>
    </ligand>
</feature>
<dbReference type="PANTHER" id="PTHR13903:SF8">
    <property type="entry name" value="PIRIN"/>
    <property type="match status" value="1"/>
</dbReference>
<comment type="cofactor">
    <cofactor evidence="2">
        <name>Fe cation</name>
        <dbReference type="ChEBI" id="CHEBI:24875"/>
    </cofactor>
    <text evidence="2">Binds 1 Fe cation per subunit.</text>
</comment>
<feature type="binding site" evidence="2">
    <location>
        <position position="60"/>
    </location>
    <ligand>
        <name>Fe cation</name>
        <dbReference type="ChEBI" id="CHEBI:24875"/>
    </ligand>
</feature>
<feature type="domain" description="Pirin C-terminal" evidence="5">
    <location>
        <begin position="175"/>
        <end position="273"/>
    </location>
</feature>
<dbReference type="SUPFAM" id="SSF51182">
    <property type="entry name" value="RmlC-like cupins"/>
    <property type="match status" value="1"/>
</dbReference>
<dbReference type="CDD" id="cd02909">
    <property type="entry name" value="cupin_pirin_N"/>
    <property type="match status" value="1"/>
</dbReference>
<dbReference type="Pfam" id="PF05726">
    <property type="entry name" value="Pirin_C"/>
    <property type="match status" value="1"/>
</dbReference>
<protein>
    <recommendedName>
        <fullName evidence="8">Pirin family protein</fullName>
    </recommendedName>
</protein>
<keyword evidence="7" id="KW-1185">Reference proteome</keyword>
<evidence type="ECO:0008006" key="8">
    <source>
        <dbReference type="Google" id="ProtNLM"/>
    </source>
</evidence>
<dbReference type="InterPro" id="IPR011051">
    <property type="entry name" value="RmlC_Cupin_sf"/>
</dbReference>
<organism evidence="6 7">
    <name type="scientific">Zavarzinia compransoris</name>
    <dbReference type="NCBI Taxonomy" id="1264899"/>
    <lineage>
        <taxon>Bacteria</taxon>
        <taxon>Pseudomonadati</taxon>
        <taxon>Pseudomonadota</taxon>
        <taxon>Alphaproteobacteria</taxon>
        <taxon>Rhodospirillales</taxon>
        <taxon>Zavarziniaceae</taxon>
        <taxon>Zavarzinia</taxon>
    </lineage>
</organism>
<dbReference type="GO" id="GO:0046872">
    <property type="term" value="F:metal ion binding"/>
    <property type="evidence" value="ECO:0007669"/>
    <property type="project" value="UniProtKB-KW"/>
</dbReference>
<dbReference type="Pfam" id="PF02678">
    <property type="entry name" value="Pirin"/>
    <property type="match status" value="1"/>
</dbReference>
<evidence type="ECO:0000256" key="3">
    <source>
        <dbReference type="RuleBase" id="RU003457"/>
    </source>
</evidence>
<dbReference type="InterPro" id="IPR014710">
    <property type="entry name" value="RmlC-like_jellyroll"/>
</dbReference>
<dbReference type="InterPro" id="IPR012093">
    <property type="entry name" value="Pirin"/>
</dbReference>
<feature type="domain" description="Pirin N-terminal" evidence="4">
    <location>
        <begin position="23"/>
        <end position="122"/>
    </location>
</feature>
<dbReference type="RefSeq" id="WP_109923248.1">
    <property type="nucleotide sequence ID" value="NZ_QGLF01000008.1"/>
</dbReference>
<dbReference type="Proteomes" id="UP000246077">
    <property type="component" value="Unassembled WGS sequence"/>
</dbReference>
<accession>A0A317DUR2</accession>
<dbReference type="Gene3D" id="2.60.120.10">
    <property type="entry name" value="Jelly Rolls"/>
    <property type="match status" value="2"/>
</dbReference>
<keyword evidence="2" id="KW-0479">Metal-binding</keyword>
<reference evidence="7" key="1">
    <citation type="submission" date="2018-05" db="EMBL/GenBank/DDBJ databases">
        <title>Zavarzinia sp. HR-AS.</title>
        <authorList>
            <person name="Lee Y."/>
            <person name="Jeon C.O."/>
        </authorList>
    </citation>
    <scope>NUCLEOTIDE SEQUENCE [LARGE SCALE GENOMIC DNA]</scope>
    <source>
        <strain evidence="7">DSM 1231</strain>
    </source>
</reference>
<comment type="similarity">
    <text evidence="1 3">Belongs to the pirin family.</text>
</comment>
<dbReference type="CDD" id="cd02247">
    <property type="entry name" value="cupin_pirin_C"/>
    <property type="match status" value="1"/>
</dbReference>
<dbReference type="InterPro" id="IPR008778">
    <property type="entry name" value="Pirin_C_dom"/>
</dbReference>
<sequence>MSVTELVIEGRERELAPGLVIKRILPHAVRRHVGPFVFLDHMGPVDAGPRGIADVRPHPHIGLATVTWLFSGVIMHRDSLGSVQPIRPGELNWMNAGKAITHSERMPEDGGLVHLHGMQAWVALPKHLEESEPFFSHVGQGVLPVVHEPGARLTVIAGTAFGATSPLETPSPLFYVEAKLDPGTVIEVPETYAERAAYVAEGCVTIDGAEYGVGQLPVFVPGARVALRAETGATVMILGGEPLDGERHINWNFVSSDRDRIARARDDWQAGRFPQVPGETEFIPLPPA</sequence>
<evidence type="ECO:0000313" key="7">
    <source>
        <dbReference type="Proteomes" id="UP000246077"/>
    </source>
</evidence>
<evidence type="ECO:0000259" key="4">
    <source>
        <dbReference type="Pfam" id="PF02678"/>
    </source>
</evidence>
<gene>
    <name evidence="6" type="ORF">DKG75_21465</name>
</gene>
<comment type="caution">
    <text evidence="6">The sequence shown here is derived from an EMBL/GenBank/DDBJ whole genome shotgun (WGS) entry which is preliminary data.</text>
</comment>
<name>A0A317DUR2_9PROT</name>
<evidence type="ECO:0000256" key="1">
    <source>
        <dbReference type="ARBA" id="ARBA00008416"/>
    </source>
</evidence>
<dbReference type="InterPro" id="IPR003829">
    <property type="entry name" value="Pirin_N_dom"/>
</dbReference>
<feature type="binding site" evidence="2">
    <location>
        <position position="102"/>
    </location>
    <ligand>
        <name>Fe cation</name>
        <dbReference type="ChEBI" id="CHEBI:24875"/>
    </ligand>
</feature>
<dbReference type="EMBL" id="QGLF01000008">
    <property type="protein sequence ID" value="PWR17720.1"/>
    <property type="molecule type" value="Genomic_DNA"/>
</dbReference>
<proteinExistence type="inferred from homology"/>
<keyword evidence="2" id="KW-0408">Iron</keyword>
<evidence type="ECO:0000259" key="5">
    <source>
        <dbReference type="Pfam" id="PF05726"/>
    </source>
</evidence>
<evidence type="ECO:0000313" key="6">
    <source>
        <dbReference type="EMBL" id="PWR17720.1"/>
    </source>
</evidence>
<evidence type="ECO:0000256" key="2">
    <source>
        <dbReference type="PIRSR" id="PIRSR006232-1"/>
    </source>
</evidence>
<dbReference type="AlphaFoldDB" id="A0A317DUR2"/>